<accession>A0A317XRC5</accession>
<dbReference type="InParanoid" id="A0A317XRC5"/>
<organism evidence="2 3">
    <name type="scientific">Testicularia cyperi</name>
    <dbReference type="NCBI Taxonomy" id="1882483"/>
    <lineage>
        <taxon>Eukaryota</taxon>
        <taxon>Fungi</taxon>
        <taxon>Dikarya</taxon>
        <taxon>Basidiomycota</taxon>
        <taxon>Ustilaginomycotina</taxon>
        <taxon>Ustilaginomycetes</taxon>
        <taxon>Ustilaginales</taxon>
        <taxon>Anthracoideaceae</taxon>
        <taxon>Testicularia</taxon>
    </lineage>
</organism>
<evidence type="ECO:0000313" key="2">
    <source>
        <dbReference type="EMBL" id="PWZ00440.1"/>
    </source>
</evidence>
<sequence length="161" mass="17229">MGAKVKRCSNTHCIMTGTAAAPSAESRRALAGEEGHCAVLPILGLRGARSQGYGGAWIGILSKPSTTLQCAAHLNCNFVVRFASCDEETIVTTENDRQPGTCSTFGFSTAHSRTEFFWQSGADKLGLTDKTNTNRRRENPASQKLTGKQARSSRSTHVIGP</sequence>
<evidence type="ECO:0000256" key="1">
    <source>
        <dbReference type="SAM" id="MobiDB-lite"/>
    </source>
</evidence>
<reference evidence="2 3" key="1">
    <citation type="journal article" date="2018" name="Mol. Biol. Evol.">
        <title>Broad Genomic Sampling Reveals a Smut Pathogenic Ancestry of the Fungal Clade Ustilaginomycotina.</title>
        <authorList>
            <person name="Kijpornyongpan T."/>
            <person name="Mondo S.J."/>
            <person name="Barry K."/>
            <person name="Sandor L."/>
            <person name="Lee J."/>
            <person name="Lipzen A."/>
            <person name="Pangilinan J."/>
            <person name="LaButti K."/>
            <person name="Hainaut M."/>
            <person name="Henrissat B."/>
            <person name="Grigoriev I.V."/>
            <person name="Spatafora J.W."/>
            <person name="Aime M.C."/>
        </authorList>
    </citation>
    <scope>NUCLEOTIDE SEQUENCE [LARGE SCALE GENOMIC DNA]</scope>
    <source>
        <strain evidence="2 3">MCA 3645</strain>
    </source>
</reference>
<gene>
    <name evidence="2" type="ORF">BCV70DRAFT_95682</name>
</gene>
<feature type="compositionally biased region" description="Polar residues" evidence="1">
    <location>
        <begin position="140"/>
        <end position="161"/>
    </location>
</feature>
<evidence type="ECO:0000313" key="3">
    <source>
        <dbReference type="Proteomes" id="UP000246740"/>
    </source>
</evidence>
<dbReference type="AlphaFoldDB" id="A0A317XRC5"/>
<dbReference type="EMBL" id="KZ819192">
    <property type="protein sequence ID" value="PWZ00440.1"/>
    <property type="molecule type" value="Genomic_DNA"/>
</dbReference>
<proteinExistence type="predicted"/>
<dbReference type="Proteomes" id="UP000246740">
    <property type="component" value="Unassembled WGS sequence"/>
</dbReference>
<feature type="region of interest" description="Disordered" evidence="1">
    <location>
        <begin position="127"/>
        <end position="161"/>
    </location>
</feature>
<name>A0A317XRC5_9BASI</name>
<protein>
    <submittedName>
        <fullName evidence="2">Uncharacterized protein</fullName>
    </submittedName>
</protein>
<keyword evidence="3" id="KW-1185">Reference proteome</keyword>